<dbReference type="InterPro" id="IPR009057">
    <property type="entry name" value="Homeodomain-like_sf"/>
</dbReference>
<keyword evidence="3" id="KW-0804">Transcription</keyword>
<evidence type="ECO:0000256" key="3">
    <source>
        <dbReference type="ARBA" id="ARBA00023163"/>
    </source>
</evidence>
<proteinExistence type="predicted"/>
<dbReference type="Pfam" id="PF12833">
    <property type="entry name" value="HTH_18"/>
    <property type="match status" value="1"/>
</dbReference>
<dbReference type="PANTHER" id="PTHR43280">
    <property type="entry name" value="ARAC-FAMILY TRANSCRIPTIONAL REGULATOR"/>
    <property type="match status" value="1"/>
</dbReference>
<dbReference type="SMART" id="SM00342">
    <property type="entry name" value="HTH_ARAC"/>
    <property type="match status" value="1"/>
</dbReference>
<dbReference type="SUPFAM" id="SSF46689">
    <property type="entry name" value="Homeodomain-like"/>
    <property type="match status" value="2"/>
</dbReference>
<evidence type="ECO:0000313" key="5">
    <source>
        <dbReference type="EMBL" id="QAT66217.1"/>
    </source>
</evidence>
<dbReference type="Gene3D" id="2.60.120.10">
    <property type="entry name" value="Jelly Rolls"/>
    <property type="match status" value="1"/>
</dbReference>
<dbReference type="GO" id="GO:0003700">
    <property type="term" value="F:DNA-binding transcription factor activity"/>
    <property type="evidence" value="ECO:0007669"/>
    <property type="project" value="InterPro"/>
</dbReference>
<evidence type="ECO:0000256" key="2">
    <source>
        <dbReference type="ARBA" id="ARBA00023125"/>
    </source>
</evidence>
<dbReference type="Pfam" id="PF02311">
    <property type="entry name" value="AraC_binding"/>
    <property type="match status" value="1"/>
</dbReference>
<evidence type="ECO:0000259" key="4">
    <source>
        <dbReference type="PROSITE" id="PS01124"/>
    </source>
</evidence>
<dbReference type="KEGG" id="bgy:BGLY_3135"/>
<protein>
    <submittedName>
        <fullName evidence="5">AraC family transcriptional regulator</fullName>
    </submittedName>
</protein>
<keyword evidence="1" id="KW-0805">Transcription regulation</keyword>
<evidence type="ECO:0000256" key="1">
    <source>
        <dbReference type="ARBA" id="ARBA00023015"/>
    </source>
</evidence>
<dbReference type="InterPro" id="IPR018060">
    <property type="entry name" value="HTH_AraC"/>
</dbReference>
<gene>
    <name evidence="5" type="ORF">EQZ20_15780</name>
</gene>
<name>A0AAJ3YZS6_9BACI</name>
<dbReference type="SUPFAM" id="SSF51215">
    <property type="entry name" value="Regulatory protein AraC"/>
    <property type="match status" value="1"/>
</dbReference>
<dbReference type="PANTHER" id="PTHR43280:SF28">
    <property type="entry name" value="HTH-TYPE TRANSCRIPTIONAL ACTIVATOR RHAS"/>
    <property type="match status" value="1"/>
</dbReference>
<dbReference type="AlphaFoldDB" id="A0AAJ3YZS6"/>
<dbReference type="PROSITE" id="PS01124">
    <property type="entry name" value="HTH_ARAC_FAMILY_2"/>
    <property type="match status" value="1"/>
</dbReference>
<dbReference type="EMBL" id="CP035232">
    <property type="protein sequence ID" value="QAT66217.1"/>
    <property type="molecule type" value="Genomic_DNA"/>
</dbReference>
<dbReference type="Gene3D" id="1.10.10.60">
    <property type="entry name" value="Homeodomain-like"/>
    <property type="match status" value="2"/>
</dbReference>
<accession>A0AAJ3YZS6</accession>
<dbReference type="InterPro" id="IPR003313">
    <property type="entry name" value="AraC-bd"/>
</dbReference>
<dbReference type="InterPro" id="IPR014710">
    <property type="entry name" value="RmlC-like_jellyroll"/>
</dbReference>
<organism evidence="5 6">
    <name type="scientific">Bacillus glycinifermentans</name>
    <dbReference type="NCBI Taxonomy" id="1664069"/>
    <lineage>
        <taxon>Bacteria</taxon>
        <taxon>Bacillati</taxon>
        <taxon>Bacillota</taxon>
        <taxon>Bacilli</taxon>
        <taxon>Bacillales</taxon>
        <taxon>Bacillaceae</taxon>
        <taxon>Bacillus</taxon>
    </lineage>
</organism>
<dbReference type="InterPro" id="IPR037923">
    <property type="entry name" value="HTH-like"/>
</dbReference>
<dbReference type="InterPro" id="IPR018062">
    <property type="entry name" value="HTH_AraC-typ_CS"/>
</dbReference>
<sequence length="303" mass="34548">MNVNHLVSGRTALNQYVHHLEPDGASFFVHYWGSMPNHYHTLVHKHSFFEICYVIKGDGYYLEHGYQYPLKENTIFMSRPEILHQIKSETGLSILYVAFELNEDRSSTEWIKVIEEIKQTGIVALSAKDEEAPCMLWKTLMLQAAQPVKFFCKEILENLSQALLLSLIQTILPSAHHSKQKQPVQTTSALLTEVKLHIQDNLSQSLKLKDVANHFHISGRHLSRLFSAELGVSYSEFVQNEKIVKAAELLKTTDLSIKEIAEEIGFTVHYFTRVFAAKIGSSPGLFRSLYKESKMTVFHAGKL</sequence>
<evidence type="ECO:0000313" key="6">
    <source>
        <dbReference type="Proteomes" id="UP000288675"/>
    </source>
</evidence>
<dbReference type="Proteomes" id="UP000288675">
    <property type="component" value="Chromosome"/>
</dbReference>
<dbReference type="PROSITE" id="PS00041">
    <property type="entry name" value="HTH_ARAC_FAMILY_1"/>
    <property type="match status" value="1"/>
</dbReference>
<dbReference type="GO" id="GO:0043565">
    <property type="term" value="F:sequence-specific DNA binding"/>
    <property type="evidence" value="ECO:0007669"/>
    <property type="project" value="InterPro"/>
</dbReference>
<keyword evidence="2" id="KW-0238">DNA-binding</keyword>
<dbReference type="GeneID" id="82854133"/>
<feature type="domain" description="HTH araC/xylS-type" evidence="4">
    <location>
        <begin position="192"/>
        <end position="289"/>
    </location>
</feature>
<reference evidence="5 6" key="1">
    <citation type="submission" date="2019-01" db="EMBL/GenBank/DDBJ databases">
        <title>Genome sequence of Bacillus glycinifermentans SRCM103574.</title>
        <authorList>
            <person name="Kong H.-J."/>
            <person name="Jeong S.-Y."/>
            <person name="Jeong D.-Y."/>
        </authorList>
    </citation>
    <scope>NUCLEOTIDE SEQUENCE [LARGE SCALE GENOMIC DNA]</scope>
    <source>
        <strain evidence="5 6">SRCM103574</strain>
    </source>
</reference>
<dbReference type="RefSeq" id="WP_046131525.1">
    <property type="nucleotide sequence ID" value="NZ_CP035232.1"/>
</dbReference>